<keyword evidence="3" id="KW-1185">Reference proteome</keyword>
<dbReference type="Proteomes" id="UP001139103">
    <property type="component" value="Unassembled WGS sequence"/>
</dbReference>
<comment type="caution">
    <text evidence="2">The sequence shown here is derived from an EMBL/GenBank/DDBJ whole genome shotgun (WGS) entry which is preliminary data.</text>
</comment>
<sequence length="147" mass="15393">MANLLCSALRGKWICAAAILVAVGCGRGGIPLLGEVTYNGQPLDSGSIVFIPADGVGPSRGTTITDGKFKINASQQLSPGKVIVQVSGAVKTGRQMEAPPPSPPGQIIDEIRYVEFPEQELEIGADANEPLSVSFDSTKKTSNRARK</sequence>
<evidence type="ECO:0008006" key="4">
    <source>
        <dbReference type="Google" id="ProtNLM"/>
    </source>
</evidence>
<reference evidence="2" key="1">
    <citation type="submission" date="2021-11" db="EMBL/GenBank/DDBJ databases">
        <title>Genome sequence.</title>
        <authorList>
            <person name="Sun Q."/>
        </authorList>
    </citation>
    <scope>NUCLEOTIDE SEQUENCE</scope>
    <source>
        <strain evidence="2">JC732</strain>
    </source>
</reference>
<evidence type="ECO:0000256" key="1">
    <source>
        <dbReference type="SAM" id="MobiDB-lite"/>
    </source>
</evidence>
<feature type="region of interest" description="Disordered" evidence="1">
    <location>
        <begin position="124"/>
        <end position="147"/>
    </location>
</feature>
<proteinExistence type="predicted"/>
<evidence type="ECO:0000313" key="2">
    <source>
        <dbReference type="EMBL" id="MCC9627134.1"/>
    </source>
</evidence>
<evidence type="ECO:0000313" key="3">
    <source>
        <dbReference type="Proteomes" id="UP001139103"/>
    </source>
</evidence>
<gene>
    <name evidence="2" type="ORF">LOC68_01825</name>
</gene>
<organism evidence="2 3">
    <name type="scientific">Blastopirellula sediminis</name>
    <dbReference type="NCBI Taxonomy" id="2894196"/>
    <lineage>
        <taxon>Bacteria</taxon>
        <taxon>Pseudomonadati</taxon>
        <taxon>Planctomycetota</taxon>
        <taxon>Planctomycetia</taxon>
        <taxon>Pirellulales</taxon>
        <taxon>Pirellulaceae</taxon>
        <taxon>Blastopirellula</taxon>
    </lineage>
</organism>
<name>A0A9X1SHE5_9BACT</name>
<dbReference type="EMBL" id="JAJKFT010000002">
    <property type="protein sequence ID" value="MCC9627134.1"/>
    <property type="molecule type" value="Genomic_DNA"/>
</dbReference>
<protein>
    <recommendedName>
        <fullName evidence="4">Carboxypeptidase regulatory-like domain-containing protein</fullName>
    </recommendedName>
</protein>
<accession>A0A9X1SHE5</accession>
<dbReference type="RefSeq" id="WP_230214969.1">
    <property type="nucleotide sequence ID" value="NZ_JAJKFT010000002.1"/>
</dbReference>
<dbReference type="AlphaFoldDB" id="A0A9X1SHE5"/>